<dbReference type="Proteomes" id="UP000005446">
    <property type="component" value="Unassembled WGS sequence"/>
</dbReference>
<gene>
    <name evidence="1" type="ORF">M7I_8216</name>
</gene>
<dbReference type="Gene3D" id="2.115.10.20">
    <property type="entry name" value="Glycosyl hydrolase domain, family 43"/>
    <property type="match status" value="1"/>
</dbReference>
<dbReference type="InterPro" id="IPR023296">
    <property type="entry name" value="Glyco_hydro_beta-prop_sf"/>
</dbReference>
<evidence type="ECO:0000313" key="2">
    <source>
        <dbReference type="Proteomes" id="UP000005446"/>
    </source>
</evidence>
<dbReference type="OrthoDB" id="5211809at2759"/>
<dbReference type="HOGENOM" id="CLU_1277731_0_0_1"/>
<dbReference type="EMBL" id="AGUE01000281">
    <property type="protein sequence ID" value="EHK96102.1"/>
    <property type="molecule type" value="Genomic_DNA"/>
</dbReference>
<protein>
    <submittedName>
        <fullName evidence="1">Uncharacterized protein</fullName>
    </submittedName>
</protein>
<reference evidence="1 2" key="1">
    <citation type="journal article" date="2012" name="Eukaryot. Cell">
        <title>Genome sequence of the fungus Glarea lozoyensis: the first genome sequence of a species from the Helotiaceae family.</title>
        <authorList>
            <person name="Youssar L."/>
            <person name="Gruening B.A."/>
            <person name="Erxleben A."/>
            <person name="Guenther S."/>
            <person name="Huettel W."/>
        </authorList>
    </citation>
    <scope>NUCLEOTIDE SEQUENCE [LARGE SCALE GENOMIC DNA]</scope>
    <source>
        <strain evidence="2">ATCC 74030 / MF5533</strain>
    </source>
</reference>
<dbReference type="PANTHER" id="PTHR22925">
    <property type="entry name" value="GLYCOSYL HYDROLASE 43 FAMILY MEMBER"/>
    <property type="match status" value="1"/>
</dbReference>
<dbReference type="InParanoid" id="H0EZF0"/>
<keyword evidence="2" id="KW-1185">Reference proteome</keyword>
<proteinExistence type="predicted"/>
<sequence>MVGGYKLHGAAVTIPPNGYTYSDTGMFQDTDGSWYILTSADHNIVQINKLNSDGSIGARASQLAAGAYEAPGILKVSGTYYLIVSGKTGWRSNPNKVFSAPSIAGPWTGPSNIAPEAEKTYNSQNTFELTIAGSQATTYIYMGDSWDSKGGPNSNHVWLPIKVDGSKKTLTLDWHAMWKVDVKTGVVSFPKAGRRYEVADAEVIGKRGVVGKGLLR</sequence>
<dbReference type="SUPFAM" id="SSF75005">
    <property type="entry name" value="Arabinanase/levansucrase/invertase"/>
    <property type="match status" value="1"/>
</dbReference>
<evidence type="ECO:0000313" key="1">
    <source>
        <dbReference type="EMBL" id="EHK96102.1"/>
    </source>
</evidence>
<dbReference type="AlphaFoldDB" id="H0EZF0"/>
<organism evidence="1 2">
    <name type="scientific">Glarea lozoyensis (strain ATCC 74030 / MF5533)</name>
    <dbReference type="NCBI Taxonomy" id="1104152"/>
    <lineage>
        <taxon>Eukaryota</taxon>
        <taxon>Fungi</taxon>
        <taxon>Dikarya</taxon>
        <taxon>Ascomycota</taxon>
        <taxon>Pezizomycotina</taxon>
        <taxon>Leotiomycetes</taxon>
        <taxon>Helotiales</taxon>
        <taxon>Helotiaceae</taxon>
        <taxon>Glarea</taxon>
    </lineage>
</organism>
<accession>H0EZF0</accession>
<comment type="caution">
    <text evidence="1">The sequence shown here is derived from an EMBL/GenBank/DDBJ whole genome shotgun (WGS) entry which is preliminary data.</text>
</comment>
<dbReference type="PANTHER" id="PTHR22925:SF3">
    <property type="entry name" value="GLYCOSYL HYDROLASE FAMILY PROTEIN 43"/>
    <property type="match status" value="1"/>
</dbReference>
<name>H0EZF0_GLAL7</name>